<keyword evidence="1" id="KW-0175">Coiled coil</keyword>
<reference evidence="2 3" key="2">
    <citation type="submission" date="2017-10" db="EMBL/GenBank/DDBJ databases">
        <title>Genome analyses suggest a sexual origin of heterokaryosis in a supposedly ancient asexual fungus.</title>
        <authorList>
            <person name="Corradi N."/>
            <person name="Sedzielewska K."/>
            <person name="Noel J."/>
            <person name="Charron P."/>
            <person name="Farinelli L."/>
            <person name="Marton T."/>
            <person name="Kruger M."/>
            <person name="Pelin A."/>
            <person name="Brachmann A."/>
            <person name="Corradi N."/>
        </authorList>
    </citation>
    <scope>NUCLEOTIDE SEQUENCE [LARGE SCALE GENOMIC DNA]</scope>
    <source>
        <strain evidence="2 3">A1</strain>
    </source>
</reference>
<evidence type="ECO:0000313" key="3">
    <source>
        <dbReference type="Proteomes" id="UP000232688"/>
    </source>
</evidence>
<gene>
    <name evidence="2" type="ORF">RhiirA1_491302</name>
</gene>
<proteinExistence type="predicted"/>
<organism evidence="2 3">
    <name type="scientific">Rhizophagus irregularis</name>
    <dbReference type="NCBI Taxonomy" id="588596"/>
    <lineage>
        <taxon>Eukaryota</taxon>
        <taxon>Fungi</taxon>
        <taxon>Fungi incertae sedis</taxon>
        <taxon>Mucoromycota</taxon>
        <taxon>Glomeromycotina</taxon>
        <taxon>Glomeromycetes</taxon>
        <taxon>Glomerales</taxon>
        <taxon>Glomeraceae</taxon>
        <taxon>Rhizophagus</taxon>
    </lineage>
</organism>
<dbReference type="VEuPathDB" id="FungiDB:RhiirA1_491302"/>
<dbReference type="VEuPathDB" id="FungiDB:RhiirFUN_023606"/>
<protein>
    <submittedName>
        <fullName evidence="2">Uncharacterized protein</fullName>
    </submittedName>
</protein>
<accession>A0A2N0SAE1</accession>
<dbReference type="AlphaFoldDB" id="A0A2N0SAE1"/>
<evidence type="ECO:0000313" key="2">
    <source>
        <dbReference type="EMBL" id="PKC72543.1"/>
    </source>
</evidence>
<reference evidence="2 3" key="1">
    <citation type="submission" date="2017-10" db="EMBL/GenBank/DDBJ databases">
        <title>Extensive intraspecific genome diversity in a model arbuscular mycorrhizal fungus.</title>
        <authorList>
            <person name="Chen E.C.H."/>
            <person name="Morin E."/>
            <person name="Baudet D."/>
            <person name="Noel J."/>
            <person name="Ndikumana S."/>
            <person name="Charron P."/>
            <person name="St-Onge C."/>
            <person name="Giorgi J."/>
            <person name="Grigoriev I.V."/>
            <person name="Roux C."/>
            <person name="Martin F.M."/>
            <person name="Corradi N."/>
        </authorList>
    </citation>
    <scope>NUCLEOTIDE SEQUENCE [LARGE SCALE GENOMIC DNA]</scope>
    <source>
        <strain evidence="2 3">A1</strain>
    </source>
</reference>
<evidence type="ECO:0000256" key="1">
    <source>
        <dbReference type="SAM" id="Coils"/>
    </source>
</evidence>
<sequence length="452" mass="53235">MPGAMVKIILDKIYNKTVPKPINLRPGYDMEHVFNGPQTDEYRYEKVVEIEKQYDYLSIIRPHETPQQWADRIRGSLQELLSKREYSVYHVYCLFASFGQLKSKTFYVNGELFEDHFRYRRPSVHKSQMAICFKCWKLVKITEVEPRKVYYSGWGRWAYEVESEDLMKNHWNYSCFKAKTATIAKNTMSSASNFEPTCISPTSYHSSGPSQRCSEPGSQVNQPNFNEHYKNLLDQLPPSMKKDVWLRLTNCKNRPLSEEQLEEHELCVQQRENNIKKTIDAQVAEERKRLKDEYDALKYRLESEYNNCMVDMKQKTYSFKHQLESQHNSRLAELEKQYKSHISALDKANAVKDKEIGKLSSTISQLKNEKRDIKKTADSVCKDLEDIIFTKDLKIIALNDRVIFSNPSAERDGTIEPNTFISFHDAEYWTRKREDAKSNLNIRKKYTFRKPV</sequence>
<name>A0A2N0SAE1_9GLOM</name>
<comment type="caution">
    <text evidence="2">The sequence shown here is derived from an EMBL/GenBank/DDBJ whole genome shotgun (WGS) entry which is preliminary data.</text>
</comment>
<dbReference type="Proteomes" id="UP000232688">
    <property type="component" value="Unassembled WGS sequence"/>
</dbReference>
<dbReference type="EMBL" id="LLXH01000120">
    <property type="protein sequence ID" value="PKC72543.1"/>
    <property type="molecule type" value="Genomic_DNA"/>
</dbReference>
<feature type="coiled-coil region" evidence="1">
    <location>
        <begin position="331"/>
        <end position="376"/>
    </location>
</feature>
<dbReference type="VEuPathDB" id="FungiDB:FUN_008226"/>